<accession>A0A0C3RYR4</accession>
<dbReference type="HOGENOM" id="CLU_1587105_0_0_1"/>
<proteinExistence type="predicted"/>
<protein>
    <submittedName>
        <fullName evidence="1">Uncharacterized protein</fullName>
    </submittedName>
</protein>
<sequence>MFVDMTVIPDDGSPHVLIVLPPASSYLPSPPLPPQTRLGARHDYLMARLIHAGYITPDEEELYRHKMDRALSAKLTDASKACEPQSASAISSALHEDAQDLLVGLLTTAAQRQGTVPTGRLINTPHISSFESPSLHVPLTPGSTAGYSVHTDHGRIDDSFYDNMPMLE</sequence>
<gene>
    <name evidence="1" type="ORF">PHLGIDRAFT_17221</name>
</gene>
<evidence type="ECO:0000313" key="2">
    <source>
        <dbReference type="Proteomes" id="UP000053257"/>
    </source>
</evidence>
<dbReference type="EMBL" id="KN840799">
    <property type="protein sequence ID" value="KIP01402.1"/>
    <property type="molecule type" value="Genomic_DNA"/>
</dbReference>
<name>A0A0C3RYR4_PHLG1</name>
<organism evidence="1 2">
    <name type="scientific">Phlebiopsis gigantea (strain 11061_1 CR5-6)</name>
    <name type="common">White-rot fungus</name>
    <name type="synonym">Peniophora gigantea</name>
    <dbReference type="NCBI Taxonomy" id="745531"/>
    <lineage>
        <taxon>Eukaryota</taxon>
        <taxon>Fungi</taxon>
        <taxon>Dikarya</taxon>
        <taxon>Basidiomycota</taxon>
        <taxon>Agaricomycotina</taxon>
        <taxon>Agaricomycetes</taxon>
        <taxon>Polyporales</taxon>
        <taxon>Phanerochaetaceae</taxon>
        <taxon>Phlebiopsis</taxon>
    </lineage>
</organism>
<dbReference type="AlphaFoldDB" id="A0A0C3RYR4"/>
<evidence type="ECO:0000313" key="1">
    <source>
        <dbReference type="EMBL" id="KIP01402.1"/>
    </source>
</evidence>
<keyword evidence="2" id="KW-1185">Reference proteome</keyword>
<dbReference type="Proteomes" id="UP000053257">
    <property type="component" value="Unassembled WGS sequence"/>
</dbReference>
<reference evidence="1 2" key="1">
    <citation type="journal article" date="2014" name="PLoS Genet.">
        <title>Analysis of the Phlebiopsis gigantea genome, transcriptome and secretome provides insight into its pioneer colonization strategies of wood.</title>
        <authorList>
            <person name="Hori C."/>
            <person name="Ishida T."/>
            <person name="Igarashi K."/>
            <person name="Samejima M."/>
            <person name="Suzuki H."/>
            <person name="Master E."/>
            <person name="Ferreira P."/>
            <person name="Ruiz-Duenas F.J."/>
            <person name="Held B."/>
            <person name="Canessa P."/>
            <person name="Larrondo L.F."/>
            <person name="Schmoll M."/>
            <person name="Druzhinina I.S."/>
            <person name="Kubicek C.P."/>
            <person name="Gaskell J.A."/>
            <person name="Kersten P."/>
            <person name="St John F."/>
            <person name="Glasner J."/>
            <person name="Sabat G."/>
            <person name="Splinter BonDurant S."/>
            <person name="Syed K."/>
            <person name="Yadav J."/>
            <person name="Mgbeahuruike A.C."/>
            <person name="Kovalchuk A."/>
            <person name="Asiegbu F.O."/>
            <person name="Lackner G."/>
            <person name="Hoffmeister D."/>
            <person name="Rencoret J."/>
            <person name="Gutierrez A."/>
            <person name="Sun H."/>
            <person name="Lindquist E."/>
            <person name="Barry K."/>
            <person name="Riley R."/>
            <person name="Grigoriev I.V."/>
            <person name="Henrissat B."/>
            <person name="Kues U."/>
            <person name="Berka R.M."/>
            <person name="Martinez A.T."/>
            <person name="Covert S.F."/>
            <person name="Blanchette R.A."/>
            <person name="Cullen D."/>
        </authorList>
    </citation>
    <scope>NUCLEOTIDE SEQUENCE [LARGE SCALE GENOMIC DNA]</scope>
    <source>
        <strain evidence="1 2">11061_1 CR5-6</strain>
    </source>
</reference>